<dbReference type="Proteomes" id="UP000095038">
    <property type="component" value="Unassembled WGS sequence"/>
</dbReference>
<dbReference type="GO" id="GO:0030479">
    <property type="term" value="C:actin cortical patch"/>
    <property type="evidence" value="ECO:0007669"/>
    <property type="project" value="EnsemblFungi"/>
</dbReference>
<accession>A0A1D2VMP0</accession>
<dbReference type="InterPro" id="IPR036753">
    <property type="entry name" value="ARPC3_sf"/>
</dbReference>
<keyword evidence="4 6" id="KW-0009">Actin-binding</keyword>
<dbReference type="GO" id="GO:0007163">
    <property type="term" value="P:establishment or maintenance of cell polarity"/>
    <property type="evidence" value="ECO:0007669"/>
    <property type="project" value="EnsemblFungi"/>
</dbReference>
<comment type="similarity">
    <text evidence="2 6">Belongs to the ARPC3 family.</text>
</comment>
<reference evidence="8" key="1">
    <citation type="submission" date="2016-05" db="EMBL/GenBank/DDBJ databases">
        <title>Comparative genomics of biotechnologically important yeasts.</title>
        <authorList>
            <consortium name="DOE Joint Genome Institute"/>
            <person name="Riley R."/>
            <person name="Haridas S."/>
            <person name="Wolfe K.H."/>
            <person name="Lopes M.R."/>
            <person name="Hittinger C.T."/>
            <person name="Goker M."/>
            <person name="Salamov A."/>
            <person name="Wisecaver J."/>
            <person name="Long T.M."/>
            <person name="Aerts A.L."/>
            <person name="Barry K."/>
            <person name="Choi C."/>
            <person name="Clum A."/>
            <person name="Coughlan A.Y."/>
            <person name="Deshpande S."/>
            <person name="Douglass A.P."/>
            <person name="Hanson S.J."/>
            <person name="Klenk H.-P."/>
            <person name="Labutti K."/>
            <person name="Lapidus A."/>
            <person name="Lindquist E."/>
            <person name="Lipzen A."/>
            <person name="Meier-Kolthoff J.P."/>
            <person name="Ohm R.A."/>
            <person name="Otillar R.P."/>
            <person name="Pangilinan J."/>
            <person name="Peng Y."/>
            <person name="Rokas A."/>
            <person name="Rosa C.A."/>
            <person name="Scheuner C."/>
            <person name="Sibirny A.A."/>
            <person name="Slot J.C."/>
            <person name="Stielow J.B."/>
            <person name="Sun H."/>
            <person name="Kurtzman C.P."/>
            <person name="Blackwell M."/>
            <person name="Grigoriev I.V."/>
            <person name="Jeffries T.W."/>
        </authorList>
    </citation>
    <scope>NUCLEOTIDE SEQUENCE [LARGE SCALE GENOMIC DNA]</scope>
    <source>
        <strain evidence="8">DSM 1968</strain>
    </source>
</reference>
<dbReference type="FunCoup" id="A0A1D2VMP0">
    <property type="interactions" value="1001"/>
</dbReference>
<dbReference type="AlphaFoldDB" id="A0A1D2VMP0"/>
<keyword evidence="8" id="KW-1185">Reference proteome</keyword>
<name>A0A1D2VMP0_9ASCO</name>
<evidence type="ECO:0000256" key="3">
    <source>
        <dbReference type="ARBA" id="ARBA00022490"/>
    </source>
</evidence>
<dbReference type="OrthoDB" id="200404at2759"/>
<evidence type="ECO:0000313" key="8">
    <source>
        <dbReference type="Proteomes" id="UP000095038"/>
    </source>
</evidence>
<dbReference type="GO" id="GO:0030833">
    <property type="term" value="P:regulation of actin filament polymerization"/>
    <property type="evidence" value="ECO:0007669"/>
    <property type="project" value="InterPro"/>
</dbReference>
<dbReference type="GO" id="GO:0034314">
    <property type="term" value="P:Arp2/3 complex-mediated actin nucleation"/>
    <property type="evidence" value="ECO:0007669"/>
    <property type="project" value="UniProtKB-UniRule"/>
</dbReference>
<sequence length="176" mass="20471">MPAYNSTFFSEEAESGRIVGNFAILPIRTKFRGPSYPTNSDYDIIDEVLDLFRPNSFFRNFEIKSNSDRTLIYGILYVSSCLNKLNKRITRGEAVRILNNFALEDFSVPGDPNFPLNAVFNGPQNRNDYDLLRGYIQQFRQELGDRLITILYKNDAPQPDKFWLAFSKRRFMNKSL</sequence>
<comment type="subunit">
    <text evidence="6">Component of the Arp2/3 complex.</text>
</comment>
<dbReference type="PANTHER" id="PTHR12391">
    <property type="entry name" value="ARP2/3 COMPLEX 21 KD SUBUNIT"/>
    <property type="match status" value="1"/>
</dbReference>
<comment type="subcellular location">
    <subcellularLocation>
        <location evidence="1 6">Cytoplasm</location>
        <location evidence="1 6">Cytoskeleton</location>
    </subcellularLocation>
</comment>
<evidence type="ECO:0000256" key="4">
    <source>
        <dbReference type="ARBA" id="ARBA00023203"/>
    </source>
</evidence>
<dbReference type="GO" id="GO:0051654">
    <property type="term" value="P:establishment of mitochondrion localization"/>
    <property type="evidence" value="ECO:0007669"/>
    <property type="project" value="EnsemblFungi"/>
</dbReference>
<keyword evidence="5 6" id="KW-0206">Cytoskeleton</keyword>
<protein>
    <recommendedName>
        <fullName evidence="6">Actin-related protein 2/3 complex subunit 3</fullName>
    </recommendedName>
</protein>
<dbReference type="GO" id="GO:0044396">
    <property type="term" value="P:actin cortical patch organization"/>
    <property type="evidence" value="ECO:0007669"/>
    <property type="project" value="EnsemblFungi"/>
</dbReference>
<dbReference type="EMBL" id="KV454476">
    <property type="protein sequence ID" value="ODV62876.1"/>
    <property type="molecule type" value="Genomic_DNA"/>
</dbReference>
<evidence type="ECO:0000256" key="2">
    <source>
        <dbReference type="ARBA" id="ARBA00010856"/>
    </source>
</evidence>
<organism evidence="7 8">
    <name type="scientific">Ascoidea rubescens DSM 1968</name>
    <dbReference type="NCBI Taxonomy" id="1344418"/>
    <lineage>
        <taxon>Eukaryota</taxon>
        <taxon>Fungi</taxon>
        <taxon>Dikarya</taxon>
        <taxon>Ascomycota</taxon>
        <taxon>Saccharomycotina</taxon>
        <taxon>Saccharomycetes</taxon>
        <taxon>Ascoideaceae</taxon>
        <taxon>Ascoidea</taxon>
    </lineage>
</organism>
<dbReference type="InParanoid" id="A0A1D2VMP0"/>
<dbReference type="SUPFAM" id="SSF69060">
    <property type="entry name" value="Arp2/3 complex 21 kDa subunit ARPC3"/>
    <property type="match status" value="1"/>
</dbReference>
<dbReference type="STRING" id="1344418.A0A1D2VMP0"/>
<dbReference type="Gene3D" id="1.10.1760.10">
    <property type="entry name" value="Actin-related protein 2/3 complex subunit 3"/>
    <property type="match status" value="1"/>
</dbReference>
<dbReference type="Pfam" id="PF04062">
    <property type="entry name" value="P21-Arc"/>
    <property type="match status" value="1"/>
</dbReference>
<dbReference type="RefSeq" id="XP_020049183.1">
    <property type="nucleotide sequence ID" value="XM_020191559.1"/>
</dbReference>
<evidence type="ECO:0000256" key="5">
    <source>
        <dbReference type="ARBA" id="ARBA00023212"/>
    </source>
</evidence>
<evidence type="ECO:0000256" key="1">
    <source>
        <dbReference type="ARBA" id="ARBA00004245"/>
    </source>
</evidence>
<dbReference type="GO" id="GO:0005739">
    <property type="term" value="C:mitochondrion"/>
    <property type="evidence" value="ECO:0007669"/>
    <property type="project" value="EnsemblFungi"/>
</dbReference>
<comment type="function">
    <text evidence="6">Functions as component of the Arp2/3 complex which is involved in regulation of actin polymerization and together with an activating nucleation-promoting factor (NPF) mediates the formation of branched actin networks.</text>
</comment>
<evidence type="ECO:0000313" key="7">
    <source>
        <dbReference type="EMBL" id="ODV62876.1"/>
    </source>
</evidence>
<dbReference type="InterPro" id="IPR007204">
    <property type="entry name" value="ARPC3"/>
</dbReference>
<dbReference type="GO" id="GO:0006897">
    <property type="term" value="P:endocytosis"/>
    <property type="evidence" value="ECO:0007669"/>
    <property type="project" value="EnsemblFungi"/>
</dbReference>
<evidence type="ECO:0000256" key="6">
    <source>
        <dbReference type="PIRNR" id="PIRNR016315"/>
    </source>
</evidence>
<dbReference type="GeneID" id="30965195"/>
<dbReference type="PIRSF" id="PIRSF016315">
    <property type="entry name" value="ARP2/3_P21-Arc"/>
    <property type="match status" value="1"/>
</dbReference>
<dbReference type="GO" id="GO:0005885">
    <property type="term" value="C:Arp2/3 protein complex"/>
    <property type="evidence" value="ECO:0007669"/>
    <property type="project" value="UniProtKB-UniRule"/>
</dbReference>
<keyword evidence="3 6" id="KW-0963">Cytoplasm</keyword>
<dbReference type="GO" id="GO:0051015">
    <property type="term" value="F:actin filament binding"/>
    <property type="evidence" value="ECO:0007669"/>
    <property type="project" value="EnsemblFungi"/>
</dbReference>
<gene>
    <name evidence="7" type="ORF">ASCRUDRAFT_68680</name>
</gene>
<proteinExistence type="inferred from homology"/>